<protein>
    <recommendedName>
        <fullName evidence="1">DUF7838 domain-containing protein</fullName>
    </recommendedName>
</protein>
<comment type="caution">
    <text evidence="2">The sequence shown here is derived from an EMBL/GenBank/DDBJ whole genome shotgun (WGS) entry which is preliminary data.</text>
</comment>
<dbReference type="EMBL" id="JBHSZQ010000002">
    <property type="protein sequence ID" value="MFC7124728.1"/>
    <property type="molecule type" value="Genomic_DNA"/>
</dbReference>
<dbReference type="Pfam" id="PF25208">
    <property type="entry name" value="DUF7838"/>
    <property type="match status" value="1"/>
</dbReference>
<dbReference type="RefSeq" id="WP_267638489.1">
    <property type="nucleotide sequence ID" value="NZ_JAODIY010000013.1"/>
</dbReference>
<organism evidence="2 3">
    <name type="scientific">Halovenus rubra</name>
    <dbReference type="NCBI Taxonomy" id="869890"/>
    <lineage>
        <taxon>Archaea</taxon>
        <taxon>Methanobacteriati</taxon>
        <taxon>Methanobacteriota</taxon>
        <taxon>Stenosarchaea group</taxon>
        <taxon>Halobacteria</taxon>
        <taxon>Halobacteriales</taxon>
        <taxon>Haloarculaceae</taxon>
        <taxon>Halovenus</taxon>
    </lineage>
</organism>
<dbReference type="AlphaFoldDB" id="A0ABD5X6W4"/>
<accession>A0ABD5X6W4</accession>
<dbReference type="Proteomes" id="UP001596414">
    <property type="component" value="Unassembled WGS sequence"/>
</dbReference>
<evidence type="ECO:0000313" key="3">
    <source>
        <dbReference type="Proteomes" id="UP001596414"/>
    </source>
</evidence>
<dbReference type="InterPro" id="IPR057160">
    <property type="entry name" value="DUF7838"/>
</dbReference>
<sequence>MVMEIDRECPKCGSSGFWRMASTNVHIGEKVKWSCNECEYGFVTIDETVDTATA</sequence>
<proteinExistence type="predicted"/>
<evidence type="ECO:0000259" key="1">
    <source>
        <dbReference type="Pfam" id="PF25208"/>
    </source>
</evidence>
<name>A0ABD5X6W4_9EURY</name>
<feature type="domain" description="DUF7838" evidence="1">
    <location>
        <begin position="1"/>
        <end position="54"/>
    </location>
</feature>
<reference evidence="2 3" key="1">
    <citation type="journal article" date="2014" name="Int. J. Syst. Evol. Microbiol.">
        <title>Complete genome sequence of Corynebacterium casei LMG S-19264T (=DSM 44701T), isolated from a smear-ripened cheese.</title>
        <authorList>
            <consortium name="US DOE Joint Genome Institute (JGI-PGF)"/>
            <person name="Walter F."/>
            <person name="Albersmeier A."/>
            <person name="Kalinowski J."/>
            <person name="Ruckert C."/>
        </authorList>
    </citation>
    <scope>NUCLEOTIDE SEQUENCE [LARGE SCALE GENOMIC DNA]</scope>
    <source>
        <strain evidence="2 3">CGMCC 4.7215</strain>
    </source>
</reference>
<evidence type="ECO:0000313" key="2">
    <source>
        <dbReference type="EMBL" id="MFC7124728.1"/>
    </source>
</evidence>
<gene>
    <name evidence="2" type="ORF">ACFQJ7_01550</name>
</gene>